<evidence type="ECO:0000313" key="1">
    <source>
        <dbReference type="EMBL" id="KFD65803.1"/>
    </source>
</evidence>
<name>A0A085N8K7_9BILA</name>
<sequence length="64" mass="7110">MHGKVVYGKVLHGKVVYGKVVHGKVKRSPLKRAINPYDFVDNGERDARKAPIGNVIQRTCSGKH</sequence>
<dbReference type="AlphaFoldDB" id="A0A085N8K7"/>
<protein>
    <submittedName>
        <fullName evidence="1">Uncharacterized protein</fullName>
    </submittedName>
</protein>
<reference evidence="1" key="1">
    <citation type="journal article" date="2014" name="Nat. Genet.">
        <title>Genome and transcriptome of the porcine whipworm Trichuris suis.</title>
        <authorList>
            <person name="Jex A.R."/>
            <person name="Nejsum P."/>
            <person name="Schwarz E.M."/>
            <person name="Hu L."/>
            <person name="Young N.D."/>
            <person name="Hall R.S."/>
            <person name="Korhonen P.K."/>
            <person name="Liao S."/>
            <person name="Thamsborg S."/>
            <person name="Xia J."/>
            <person name="Xu P."/>
            <person name="Wang S."/>
            <person name="Scheerlinck J.P."/>
            <person name="Hofmann A."/>
            <person name="Sternberg P.W."/>
            <person name="Wang J."/>
            <person name="Gasser R.B."/>
        </authorList>
    </citation>
    <scope>NUCLEOTIDE SEQUENCE [LARGE SCALE GENOMIC DNA]</scope>
    <source>
        <strain evidence="1">DCEP-RM93F</strain>
    </source>
</reference>
<dbReference type="Proteomes" id="UP000030758">
    <property type="component" value="Unassembled WGS sequence"/>
</dbReference>
<accession>A0A085N8K7</accession>
<gene>
    <name evidence="1" type="ORF">M514_22015</name>
</gene>
<organism evidence="1">
    <name type="scientific">Trichuris suis</name>
    <name type="common">pig whipworm</name>
    <dbReference type="NCBI Taxonomy" id="68888"/>
    <lineage>
        <taxon>Eukaryota</taxon>
        <taxon>Metazoa</taxon>
        <taxon>Ecdysozoa</taxon>
        <taxon>Nematoda</taxon>
        <taxon>Enoplea</taxon>
        <taxon>Dorylaimia</taxon>
        <taxon>Trichinellida</taxon>
        <taxon>Trichuridae</taxon>
        <taxon>Trichuris</taxon>
    </lineage>
</organism>
<dbReference type="EMBL" id="KL367532">
    <property type="protein sequence ID" value="KFD65803.1"/>
    <property type="molecule type" value="Genomic_DNA"/>
</dbReference>
<proteinExistence type="predicted"/>